<sequence>MWLVIDPTKMSATTPIFLDRPLRVLITNDDGPPGEESPFIEQFVEALEAIGWDVSVCIPDSQKSWLSKSFLIKDHVHTSFFHRDTNTISKTRRAASDWTLLSGTPATCVNIGLHHIFKNTQFDLVIAGPNFGSNSSTTYTLSSGTIGAALDAALCSKKSIALSFAFYSSDFKYSAIKNACNMAIDVIVYLWKTNKWPENGLFNVNVPVVEGACPVKMTQIHRNFYGSLFKRVVEGDNEQNGKKILMDGDDAEYEVRTHVETGDHQVSYRFAPDVTSLLDPGNLPEGTDAWAVTD</sequence>
<protein>
    <submittedName>
        <fullName evidence="2">Sure-like protein</fullName>
    </submittedName>
</protein>
<accession>A0A433QN30</accession>
<comment type="caution">
    <text evidence="2">The sequence shown here is derived from an EMBL/GenBank/DDBJ whole genome shotgun (WGS) entry which is preliminary data.</text>
</comment>
<name>A0A433QN30_9FUNG</name>
<dbReference type="AlphaFoldDB" id="A0A433QN30"/>
<dbReference type="Pfam" id="PF01975">
    <property type="entry name" value="SurE"/>
    <property type="match status" value="1"/>
</dbReference>
<dbReference type="NCBIfam" id="TIGR00087">
    <property type="entry name" value="surE"/>
    <property type="match status" value="1"/>
</dbReference>
<dbReference type="PANTHER" id="PTHR47551:SF1">
    <property type="entry name" value="TUBULIN--TYROSINE LIGASE PBY1-RELATED"/>
    <property type="match status" value="1"/>
</dbReference>
<dbReference type="GO" id="GO:0016787">
    <property type="term" value="F:hydrolase activity"/>
    <property type="evidence" value="ECO:0007669"/>
    <property type="project" value="InterPro"/>
</dbReference>
<feature type="domain" description="Survival protein SurE-like phosphatase/nucleotidase" evidence="1">
    <location>
        <begin position="24"/>
        <end position="225"/>
    </location>
</feature>
<dbReference type="Gene3D" id="3.40.1210.10">
    <property type="entry name" value="Survival protein SurE-like phosphatase/nucleotidase"/>
    <property type="match status" value="1"/>
</dbReference>
<evidence type="ECO:0000313" key="3">
    <source>
        <dbReference type="Proteomes" id="UP000274822"/>
    </source>
</evidence>
<dbReference type="EMBL" id="RBNJ01003207">
    <property type="protein sequence ID" value="RUS31180.1"/>
    <property type="molecule type" value="Genomic_DNA"/>
</dbReference>
<dbReference type="InterPro" id="IPR002828">
    <property type="entry name" value="SurE-like_Pase/nucleotidase"/>
</dbReference>
<evidence type="ECO:0000259" key="1">
    <source>
        <dbReference type="Pfam" id="PF01975"/>
    </source>
</evidence>
<keyword evidence="3" id="KW-1185">Reference proteome</keyword>
<dbReference type="GO" id="GO:0000932">
    <property type="term" value="C:P-body"/>
    <property type="evidence" value="ECO:0007669"/>
    <property type="project" value="TreeGrafter"/>
</dbReference>
<evidence type="ECO:0000313" key="2">
    <source>
        <dbReference type="EMBL" id="RUS31180.1"/>
    </source>
</evidence>
<gene>
    <name evidence="2" type="ORF">BC938DRAFT_478311</name>
</gene>
<proteinExistence type="predicted"/>
<reference evidence="2 3" key="1">
    <citation type="journal article" date="2018" name="New Phytol.">
        <title>Phylogenomics of Endogonaceae and evolution of mycorrhizas within Mucoromycota.</title>
        <authorList>
            <person name="Chang Y."/>
            <person name="Desiro A."/>
            <person name="Na H."/>
            <person name="Sandor L."/>
            <person name="Lipzen A."/>
            <person name="Clum A."/>
            <person name="Barry K."/>
            <person name="Grigoriev I.V."/>
            <person name="Martin F.M."/>
            <person name="Stajich J.E."/>
            <person name="Smith M.E."/>
            <person name="Bonito G."/>
            <person name="Spatafora J.W."/>
        </authorList>
    </citation>
    <scope>NUCLEOTIDE SEQUENCE [LARGE SCALE GENOMIC DNA]</scope>
    <source>
        <strain evidence="2 3">AD002</strain>
    </source>
</reference>
<dbReference type="Proteomes" id="UP000274822">
    <property type="component" value="Unassembled WGS sequence"/>
</dbReference>
<dbReference type="SUPFAM" id="SSF64167">
    <property type="entry name" value="SurE-like"/>
    <property type="match status" value="1"/>
</dbReference>
<organism evidence="2 3">
    <name type="scientific">Jimgerdemannia flammicorona</name>
    <dbReference type="NCBI Taxonomy" id="994334"/>
    <lineage>
        <taxon>Eukaryota</taxon>
        <taxon>Fungi</taxon>
        <taxon>Fungi incertae sedis</taxon>
        <taxon>Mucoromycota</taxon>
        <taxon>Mucoromycotina</taxon>
        <taxon>Endogonomycetes</taxon>
        <taxon>Endogonales</taxon>
        <taxon>Endogonaceae</taxon>
        <taxon>Jimgerdemannia</taxon>
    </lineage>
</organism>
<dbReference type="InterPro" id="IPR027746">
    <property type="entry name" value="TTL"/>
</dbReference>
<dbReference type="InterPro" id="IPR036523">
    <property type="entry name" value="SurE-like_sf"/>
</dbReference>
<dbReference type="PANTHER" id="PTHR47551">
    <property type="entry name" value="TUBULIN--TYROSINE LIGASE PBY1-RELATED"/>
    <property type="match status" value="1"/>
</dbReference>